<dbReference type="Proteomes" id="UP000318582">
    <property type="component" value="Unassembled WGS sequence"/>
</dbReference>
<reference evidence="7 8" key="1">
    <citation type="journal article" date="2019" name="Sci. Rep.">
        <title>Comparative genomics of chytrid fungi reveal insights into the obligate biotrophic and pathogenic lifestyle of Synchytrium endobioticum.</title>
        <authorList>
            <person name="van de Vossenberg B.T.L.H."/>
            <person name="Warris S."/>
            <person name="Nguyen H.D.T."/>
            <person name="van Gent-Pelzer M.P.E."/>
            <person name="Joly D.L."/>
            <person name="van de Geest H.C."/>
            <person name="Bonants P.J.M."/>
            <person name="Smith D.S."/>
            <person name="Levesque C.A."/>
            <person name="van der Lee T.A.J."/>
        </authorList>
    </citation>
    <scope>NUCLEOTIDE SEQUENCE [LARGE SCALE GENOMIC DNA]</scope>
    <source>
        <strain evidence="7 8">CBS 809.83</strain>
    </source>
</reference>
<keyword evidence="3 5" id="KW-0809">Transit peptide</keyword>
<comment type="similarity">
    <text evidence="1 5">Belongs to the GcvH family.</text>
</comment>
<dbReference type="InterPro" id="IPR017453">
    <property type="entry name" value="GCV_H_sub"/>
</dbReference>
<evidence type="ECO:0000259" key="6">
    <source>
        <dbReference type="PROSITE" id="PS50968"/>
    </source>
</evidence>
<dbReference type="SUPFAM" id="SSF51230">
    <property type="entry name" value="Single hybrid motif"/>
    <property type="match status" value="1"/>
</dbReference>
<dbReference type="HAMAP" id="MF_00272">
    <property type="entry name" value="GcvH"/>
    <property type="match status" value="1"/>
</dbReference>
<dbReference type="PANTHER" id="PTHR11715:SF3">
    <property type="entry name" value="GLYCINE CLEAVAGE SYSTEM H PROTEIN-RELATED"/>
    <property type="match status" value="1"/>
</dbReference>
<name>A0A507DVG9_9FUNG</name>
<evidence type="ECO:0000256" key="3">
    <source>
        <dbReference type="ARBA" id="ARBA00022946"/>
    </source>
</evidence>
<feature type="domain" description="Lipoyl-binding" evidence="6">
    <location>
        <begin position="53"/>
        <end position="135"/>
    </location>
</feature>
<dbReference type="PANTHER" id="PTHR11715">
    <property type="entry name" value="GLYCINE CLEAVAGE SYSTEM H PROTEIN"/>
    <property type="match status" value="1"/>
</dbReference>
<evidence type="ECO:0000256" key="2">
    <source>
        <dbReference type="ARBA" id="ARBA00022823"/>
    </source>
</evidence>
<evidence type="ECO:0000313" key="8">
    <source>
        <dbReference type="Proteomes" id="UP000318582"/>
    </source>
</evidence>
<keyword evidence="2 4" id="KW-0450">Lipoyl</keyword>
<dbReference type="STRING" id="109895.A0A507DVG9"/>
<accession>A0A507DVG9</accession>
<dbReference type="GO" id="GO:0005960">
    <property type="term" value="C:glycine cleavage complex"/>
    <property type="evidence" value="ECO:0007669"/>
    <property type="project" value="UniProtKB-UniRule"/>
</dbReference>
<protein>
    <recommendedName>
        <fullName evidence="5">Glycine cleavage system H protein</fullName>
    </recommendedName>
</protein>
<dbReference type="PROSITE" id="PS00189">
    <property type="entry name" value="LIPOYL"/>
    <property type="match status" value="1"/>
</dbReference>
<feature type="modified residue" description="N6-lipoyllysine" evidence="4">
    <location>
        <position position="94"/>
    </location>
</feature>
<evidence type="ECO:0000256" key="5">
    <source>
        <dbReference type="RuleBase" id="RU364055"/>
    </source>
</evidence>
<dbReference type="AlphaFoldDB" id="A0A507DVG9"/>
<dbReference type="NCBIfam" id="TIGR00527">
    <property type="entry name" value="gcvH"/>
    <property type="match status" value="1"/>
</dbReference>
<evidence type="ECO:0000313" key="7">
    <source>
        <dbReference type="EMBL" id="TPX55713.1"/>
    </source>
</evidence>
<dbReference type="InterPro" id="IPR003016">
    <property type="entry name" value="2-oxoA_DH_lipoyl-BS"/>
</dbReference>
<gene>
    <name evidence="7" type="ORF">PhCBS80983_g05086</name>
</gene>
<keyword evidence="8" id="KW-1185">Reference proteome</keyword>
<comment type="subcellular location">
    <subcellularLocation>
        <location evidence="5">Mitochondrion</location>
    </subcellularLocation>
</comment>
<dbReference type="InterPro" id="IPR033753">
    <property type="entry name" value="GCV_H/Fam206"/>
</dbReference>
<comment type="cofactor">
    <cofactor evidence="5">
        <name>(R)-lipoate</name>
        <dbReference type="ChEBI" id="CHEBI:83088"/>
    </cofactor>
    <text evidence="5">Binds 1 lipoyl cofactor covalently.</text>
</comment>
<dbReference type="GO" id="GO:0005739">
    <property type="term" value="C:mitochondrion"/>
    <property type="evidence" value="ECO:0007669"/>
    <property type="project" value="UniProtKB-SubCell"/>
</dbReference>
<evidence type="ECO:0000256" key="4">
    <source>
        <dbReference type="PIRSR" id="PIRSR617453-50"/>
    </source>
</evidence>
<dbReference type="InterPro" id="IPR002930">
    <property type="entry name" value="GCV_H"/>
</dbReference>
<comment type="caution">
    <text evidence="7">The sequence shown here is derived from an EMBL/GenBank/DDBJ whole genome shotgun (WGS) entry which is preliminary data.</text>
</comment>
<organism evidence="7 8">
    <name type="scientific">Powellomyces hirtus</name>
    <dbReference type="NCBI Taxonomy" id="109895"/>
    <lineage>
        <taxon>Eukaryota</taxon>
        <taxon>Fungi</taxon>
        <taxon>Fungi incertae sedis</taxon>
        <taxon>Chytridiomycota</taxon>
        <taxon>Chytridiomycota incertae sedis</taxon>
        <taxon>Chytridiomycetes</taxon>
        <taxon>Spizellomycetales</taxon>
        <taxon>Powellomycetaceae</taxon>
        <taxon>Powellomyces</taxon>
    </lineage>
</organism>
<dbReference type="PROSITE" id="PS50968">
    <property type="entry name" value="BIOTINYL_LIPOYL"/>
    <property type="match status" value="1"/>
</dbReference>
<keyword evidence="5" id="KW-0496">Mitochondrion</keyword>
<proteinExistence type="inferred from homology"/>
<sequence>MFRRALTSTSILSRAVAPARSVQRTAGILSLRGYATRKYTPEHEWVSVDGQGVGTIGITDYAAKALGDVVFVEIPTVGTAIEAKEQVSAVESVKAASDVYAPISGEVVEVNDALGNEPSLINSSPFDKGWIAKIKISDKGQLNALMDEAAYADHIKE</sequence>
<dbReference type="InterPro" id="IPR011053">
    <property type="entry name" value="Single_hybrid_motif"/>
</dbReference>
<dbReference type="Pfam" id="PF01597">
    <property type="entry name" value="GCV_H"/>
    <property type="match status" value="1"/>
</dbReference>
<dbReference type="CDD" id="cd06848">
    <property type="entry name" value="GCS_H"/>
    <property type="match status" value="1"/>
</dbReference>
<dbReference type="EMBL" id="QEAQ01000098">
    <property type="protein sequence ID" value="TPX55713.1"/>
    <property type="molecule type" value="Genomic_DNA"/>
</dbReference>
<comment type="function">
    <text evidence="5">The H protein shuttles the methylamine group of glycine from the P protein to the T protein.</text>
</comment>
<dbReference type="GO" id="GO:0019464">
    <property type="term" value="P:glycine decarboxylation via glycine cleavage system"/>
    <property type="evidence" value="ECO:0007669"/>
    <property type="project" value="UniProtKB-UniRule"/>
</dbReference>
<dbReference type="InterPro" id="IPR000089">
    <property type="entry name" value="Biotin_lipoyl"/>
</dbReference>
<dbReference type="NCBIfam" id="NF002270">
    <property type="entry name" value="PRK01202.1"/>
    <property type="match status" value="1"/>
</dbReference>
<comment type="subunit">
    <text evidence="5">The glycine cleavage system is composed of four proteins: P, T, L and H.</text>
</comment>
<dbReference type="Gene3D" id="2.40.50.100">
    <property type="match status" value="1"/>
</dbReference>
<evidence type="ECO:0000256" key="1">
    <source>
        <dbReference type="ARBA" id="ARBA00009249"/>
    </source>
</evidence>
<dbReference type="GO" id="GO:0009249">
    <property type="term" value="P:protein lipoylation"/>
    <property type="evidence" value="ECO:0007669"/>
    <property type="project" value="TreeGrafter"/>
</dbReference>